<reference evidence="1 2" key="1">
    <citation type="submission" date="2021-06" db="EMBL/GenBank/DDBJ databases">
        <title>Caerostris extrusa draft genome.</title>
        <authorList>
            <person name="Kono N."/>
            <person name="Arakawa K."/>
        </authorList>
    </citation>
    <scope>NUCLEOTIDE SEQUENCE [LARGE SCALE GENOMIC DNA]</scope>
</reference>
<protein>
    <submittedName>
        <fullName evidence="1">Uncharacterized protein</fullName>
    </submittedName>
</protein>
<keyword evidence="2" id="KW-1185">Reference proteome</keyword>
<dbReference type="Proteomes" id="UP001054945">
    <property type="component" value="Unassembled WGS sequence"/>
</dbReference>
<evidence type="ECO:0000313" key="2">
    <source>
        <dbReference type="Proteomes" id="UP001054945"/>
    </source>
</evidence>
<evidence type="ECO:0000313" key="1">
    <source>
        <dbReference type="EMBL" id="GIY98277.1"/>
    </source>
</evidence>
<name>A0AAV4XTB2_CAEEX</name>
<dbReference type="EMBL" id="BPLR01000907">
    <property type="protein sequence ID" value="GIY98277.1"/>
    <property type="molecule type" value="Genomic_DNA"/>
</dbReference>
<proteinExistence type="predicted"/>
<comment type="caution">
    <text evidence="1">The sequence shown here is derived from an EMBL/GenBank/DDBJ whole genome shotgun (WGS) entry which is preliminary data.</text>
</comment>
<sequence length="91" mass="10361">MCSPNSLQSEFKERSAEANVPTTLSKARLVSSTTNIKKKGQRLVEDGKKYIRKILFKERSRMFVVKTKIVEGGEQIVAEKVKRKSPYKSTL</sequence>
<dbReference type="AlphaFoldDB" id="A0AAV4XTB2"/>
<organism evidence="1 2">
    <name type="scientific">Caerostris extrusa</name>
    <name type="common">Bark spider</name>
    <name type="synonym">Caerostris bankana</name>
    <dbReference type="NCBI Taxonomy" id="172846"/>
    <lineage>
        <taxon>Eukaryota</taxon>
        <taxon>Metazoa</taxon>
        <taxon>Ecdysozoa</taxon>
        <taxon>Arthropoda</taxon>
        <taxon>Chelicerata</taxon>
        <taxon>Arachnida</taxon>
        <taxon>Araneae</taxon>
        <taxon>Araneomorphae</taxon>
        <taxon>Entelegynae</taxon>
        <taxon>Araneoidea</taxon>
        <taxon>Araneidae</taxon>
        <taxon>Caerostris</taxon>
    </lineage>
</organism>
<gene>
    <name evidence="1" type="ORF">CEXT_275241</name>
</gene>
<accession>A0AAV4XTB2</accession>